<evidence type="ECO:0000256" key="3">
    <source>
        <dbReference type="ARBA" id="ARBA00008295"/>
    </source>
</evidence>
<feature type="transmembrane region" description="Helical" evidence="11">
    <location>
        <begin position="195"/>
        <end position="219"/>
    </location>
</feature>
<keyword evidence="9 11" id="KW-0472">Membrane</keyword>
<protein>
    <recommendedName>
        <fullName evidence="14">Claudin</fullName>
    </recommendedName>
</protein>
<evidence type="ECO:0000256" key="2">
    <source>
        <dbReference type="ARBA" id="ARBA00004651"/>
    </source>
</evidence>
<evidence type="ECO:0000256" key="5">
    <source>
        <dbReference type="ARBA" id="ARBA00022475"/>
    </source>
</evidence>
<accession>A0ABP0H2E7</accession>
<evidence type="ECO:0000313" key="13">
    <source>
        <dbReference type="Proteomes" id="UP001642483"/>
    </source>
</evidence>
<feature type="compositionally biased region" description="Basic and acidic residues" evidence="10">
    <location>
        <begin position="310"/>
        <end position="326"/>
    </location>
</feature>
<feature type="compositionally biased region" description="Basic residues" evidence="10">
    <location>
        <begin position="276"/>
        <end position="287"/>
    </location>
</feature>
<comment type="similarity">
    <text evidence="3">Belongs to the claudin family.</text>
</comment>
<comment type="subcellular location">
    <subcellularLocation>
        <location evidence="1">Cell junction</location>
        <location evidence="1">Tight junction</location>
    </subcellularLocation>
    <subcellularLocation>
        <location evidence="2">Cell membrane</location>
        <topology evidence="2">Multi-pass membrane protein</topology>
    </subcellularLocation>
</comment>
<comment type="caution">
    <text evidence="12">The sequence shown here is derived from an EMBL/GenBank/DDBJ whole genome shotgun (WGS) entry which is preliminary data.</text>
</comment>
<keyword evidence="7" id="KW-0965">Cell junction</keyword>
<dbReference type="PANTHER" id="PTHR12002">
    <property type="entry name" value="CLAUDIN"/>
    <property type="match status" value="1"/>
</dbReference>
<dbReference type="Proteomes" id="UP001642483">
    <property type="component" value="Unassembled WGS sequence"/>
</dbReference>
<evidence type="ECO:0000256" key="9">
    <source>
        <dbReference type="ARBA" id="ARBA00023136"/>
    </source>
</evidence>
<evidence type="ECO:0000256" key="1">
    <source>
        <dbReference type="ARBA" id="ARBA00004435"/>
    </source>
</evidence>
<evidence type="ECO:0000256" key="8">
    <source>
        <dbReference type="ARBA" id="ARBA00022989"/>
    </source>
</evidence>
<dbReference type="Pfam" id="PF00822">
    <property type="entry name" value="PMP22_Claudin"/>
    <property type="match status" value="1"/>
</dbReference>
<organism evidence="12 13">
    <name type="scientific">Clavelina lepadiformis</name>
    <name type="common">Light-bulb sea squirt</name>
    <name type="synonym">Ascidia lepadiformis</name>
    <dbReference type="NCBI Taxonomy" id="159417"/>
    <lineage>
        <taxon>Eukaryota</taxon>
        <taxon>Metazoa</taxon>
        <taxon>Chordata</taxon>
        <taxon>Tunicata</taxon>
        <taxon>Ascidiacea</taxon>
        <taxon>Aplousobranchia</taxon>
        <taxon>Clavelinidae</taxon>
        <taxon>Clavelina</taxon>
    </lineage>
</organism>
<keyword evidence="13" id="KW-1185">Reference proteome</keyword>
<sequence>MSRAKYGYHDEASERTKAEGPASVNLRRAALLLGTPTIFLIAFVVGAPYWKSSAIWGSITTITNIWEFQGIFLQCVKTGAGQGTIQCYQIYTTIGNSGGQQSGYDALIYPYLNAFRALMIIALLASVAGVICSALGMRCATIIEEDSKSKRWTIMIGGVCHIVAGSLTGICVSWYAAEVVREFNYPYNQQQLSYTFGACLYLGWVVMVLSLICGILMTCCTCFNKPVGKTTAYEYSYKPPVAQEKYSYPPPAVETYKQDPIYKDRSGYRKSDYRQSKHRNHHSHHSSHYSGHRDHRASSFTSSHSHRSSLHRDSPKSSHTRHDSDIARASGFV</sequence>
<evidence type="ECO:0008006" key="14">
    <source>
        <dbReference type="Google" id="ProtNLM"/>
    </source>
</evidence>
<keyword evidence="4" id="KW-0796">Tight junction</keyword>
<evidence type="ECO:0000256" key="7">
    <source>
        <dbReference type="ARBA" id="ARBA00022949"/>
    </source>
</evidence>
<feature type="transmembrane region" description="Helical" evidence="11">
    <location>
        <begin position="152"/>
        <end position="175"/>
    </location>
</feature>
<evidence type="ECO:0000313" key="12">
    <source>
        <dbReference type="EMBL" id="CAK8698156.1"/>
    </source>
</evidence>
<feature type="transmembrane region" description="Helical" evidence="11">
    <location>
        <begin position="29"/>
        <end position="50"/>
    </location>
</feature>
<name>A0ABP0H2E7_CLALP</name>
<gene>
    <name evidence="12" type="ORF">CVLEPA_LOCUS31624</name>
</gene>
<evidence type="ECO:0000256" key="11">
    <source>
        <dbReference type="SAM" id="Phobius"/>
    </source>
</evidence>
<keyword evidence="6 11" id="KW-0812">Transmembrane</keyword>
<feature type="region of interest" description="Disordered" evidence="10">
    <location>
        <begin position="268"/>
        <end position="333"/>
    </location>
</feature>
<keyword evidence="8 11" id="KW-1133">Transmembrane helix</keyword>
<evidence type="ECO:0000256" key="4">
    <source>
        <dbReference type="ARBA" id="ARBA00022427"/>
    </source>
</evidence>
<evidence type="ECO:0000256" key="10">
    <source>
        <dbReference type="SAM" id="MobiDB-lite"/>
    </source>
</evidence>
<dbReference type="InterPro" id="IPR006187">
    <property type="entry name" value="Claudin"/>
</dbReference>
<feature type="transmembrane region" description="Helical" evidence="11">
    <location>
        <begin position="117"/>
        <end position="140"/>
    </location>
</feature>
<dbReference type="InterPro" id="IPR004031">
    <property type="entry name" value="PMP22/EMP/MP20/Claudin"/>
</dbReference>
<keyword evidence="5" id="KW-1003">Cell membrane</keyword>
<proteinExistence type="inferred from homology"/>
<dbReference type="Gene3D" id="1.20.140.150">
    <property type="match status" value="1"/>
</dbReference>
<reference evidence="12 13" key="1">
    <citation type="submission" date="2024-02" db="EMBL/GenBank/DDBJ databases">
        <authorList>
            <person name="Daric V."/>
            <person name="Darras S."/>
        </authorList>
    </citation>
    <scope>NUCLEOTIDE SEQUENCE [LARGE SCALE GENOMIC DNA]</scope>
</reference>
<dbReference type="PRINTS" id="PR01077">
    <property type="entry name" value="CLAUDIN"/>
</dbReference>
<evidence type="ECO:0000256" key="6">
    <source>
        <dbReference type="ARBA" id="ARBA00022692"/>
    </source>
</evidence>
<dbReference type="EMBL" id="CAWYQH010000174">
    <property type="protein sequence ID" value="CAK8698156.1"/>
    <property type="molecule type" value="Genomic_DNA"/>
</dbReference>